<dbReference type="InterPro" id="IPR011712">
    <property type="entry name" value="Sig_transdc_His_kin_sub3_dim/P"/>
</dbReference>
<protein>
    <submittedName>
        <fullName evidence="5">Unannotated protein</fullName>
    </submittedName>
</protein>
<keyword evidence="1" id="KW-0808">Transferase</keyword>
<feature type="domain" description="Histidine kinase/HSP90-like ATPase" evidence="4">
    <location>
        <begin position="256"/>
        <end position="312"/>
    </location>
</feature>
<evidence type="ECO:0000313" key="5">
    <source>
        <dbReference type="EMBL" id="CAB4705810.1"/>
    </source>
</evidence>
<organism evidence="5">
    <name type="scientific">freshwater metagenome</name>
    <dbReference type="NCBI Taxonomy" id="449393"/>
    <lineage>
        <taxon>unclassified sequences</taxon>
        <taxon>metagenomes</taxon>
        <taxon>ecological metagenomes</taxon>
    </lineage>
</organism>
<evidence type="ECO:0000256" key="1">
    <source>
        <dbReference type="ARBA" id="ARBA00022679"/>
    </source>
</evidence>
<keyword evidence="2" id="KW-0418">Kinase</keyword>
<dbReference type="Gene3D" id="1.20.5.1930">
    <property type="match status" value="1"/>
</dbReference>
<dbReference type="Pfam" id="PF07730">
    <property type="entry name" value="HisKA_3"/>
    <property type="match status" value="1"/>
</dbReference>
<dbReference type="InterPro" id="IPR050482">
    <property type="entry name" value="Sensor_HK_TwoCompSys"/>
</dbReference>
<dbReference type="EMBL" id="CAEZXX010000046">
    <property type="protein sequence ID" value="CAB4705810.1"/>
    <property type="molecule type" value="Genomic_DNA"/>
</dbReference>
<dbReference type="GO" id="GO:0016020">
    <property type="term" value="C:membrane"/>
    <property type="evidence" value="ECO:0007669"/>
    <property type="project" value="InterPro"/>
</dbReference>
<gene>
    <name evidence="5" type="ORF">UFOPK2602_00843</name>
</gene>
<dbReference type="Gene3D" id="3.30.565.10">
    <property type="entry name" value="Histidine kinase-like ATPase, C-terminal domain"/>
    <property type="match status" value="1"/>
</dbReference>
<dbReference type="PANTHER" id="PTHR24421:SF61">
    <property type="entry name" value="OXYGEN SENSOR HISTIDINE KINASE NREB"/>
    <property type="match status" value="1"/>
</dbReference>
<reference evidence="5" key="1">
    <citation type="submission" date="2020-05" db="EMBL/GenBank/DDBJ databases">
        <authorList>
            <person name="Chiriac C."/>
            <person name="Salcher M."/>
            <person name="Ghai R."/>
            <person name="Kavagutti S V."/>
        </authorList>
    </citation>
    <scope>NUCLEOTIDE SEQUENCE</scope>
</reference>
<dbReference type="CDD" id="cd16917">
    <property type="entry name" value="HATPase_UhpB-NarQ-NarX-like"/>
    <property type="match status" value="1"/>
</dbReference>
<sequence length="351" mass="39337">MCGARLCHDTGVEPIGAEDLFAIIDELREYVSVHTPVFDESGLIIDARLHTWNRAYARVRVRPVVLGQLMMEEYHDPLDAMGYVNRAWNEGSVQQVFEFTPETREIYSPDRPFVFLNVLWQRVGSFVVEIGTDCSDLRGMELDLENQRFAVLEASRARTMAQQREQIARDLHDSTVQQLFAACLFIESMVETLDTDTTDTAKHVVSILAGVIEEIRREVLDLRSVTPTVIEVELRDALRPIVDATGVLCTVVVEGAGECDPEIRSSMRAVVREAVSNAVRHGDAQSVLVSVMLDENRAELIIADDGHGFDTDATFSAGILDIRARAEKFRGEAEFFSTARGTTIKWRVPLH</sequence>
<dbReference type="Pfam" id="PF13581">
    <property type="entry name" value="HATPase_c_2"/>
    <property type="match status" value="1"/>
</dbReference>
<dbReference type="AlphaFoldDB" id="A0A6J6Q222"/>
<dbReference type="InterPro" id="IPR003594">
    <property type="entry name" value="HATPase_dom"/>
</dbReference>
<feature type="domain" description="Signal transduction histidine kinase subgroup 3 dimerisation and phosphoacceptor" evidence="3">
    <location>
        <begin position="164"/>
        <end position="224"/>
    </location>
</feature>
<accession>A0A6J6Q222</accession>
<dbReference type="InterPro" id="IPR036890">
    <property type="entry name" value="HATPase_C_sf"/>
</dbReference>
<name>A0A6J6Q222_9ZZZZ</name>
<evidence type="ECO:0000259" key="4">
    <source>
        <dbReference type="Pfam" id="PF13581"/>
    </source>
</evidence>
<proteinExistence type="predicted"/>
<dbReference type="GO" id="GO:0000155">
    <property type="term" value="F:phosphorelay sensor kinase activity"/>
    <property type="evidence" value="ECO:0007669"/>
    <property type="project" value="InterPro"/>
</dbReference>
<dbReference type="PANTHER" id="PTHR24421">
    <property type="entry name" value="NITRATE/NITRITE SENSOR PROTEIN NARX-RELATED"/>
    <property type="match status" value="1"/>
</dbReference>
<evidence type="ECO:0000256" key="2">
    <source>
        <dbReference type="ARBA" id="ARBA00022777"/>
    </source>
</evidence>
<dbReference type="SUPFAM" id="SSF55874">
    <property type="entry name" value="ATPase domain of HSP90 chaperone/DNA topoisomerase II/histidine kinase"/>
    <property type="match status" value="1"/>
</dbReference>
<evidence type="ECO:0000259" key="3">
    <source>
        <dbReference type="Pfam" id="PF07730"/>
    </source>
</evidence>
<dbReference type="GO" id="GO:0046983">
    <property type="term" value="F:protein dimerization activity"/>
    <property type="evidence" value="ECO:0007669"/>
    <property type="project" value="InterPro"/>
</dbReference>